<gene>
    <name evidence="11" type="ORF">ACFSRY_17255</name>
</gene>
<evidence type="ECO:0000256" key="9">
    <source>
        <dbReference type="SAM" id="Phobius"/>
    </source>
</evidence>
<accession>A0ABW5IQG9</accession>
<comment type="caution">
    <text evidence="11">The sequence shown here is derived from an EMBL/GenBank/DDBJ whole genome shotgun (WGS) entry which is preliminary data.</text>
</comment>
<dbReference type="CDD" id="cd05387">
    <property type="entry name" value="BY-kinase"/>
    <property type="match status" value="1"/>
</dbReference>
<reference evidence="12" key="1">
    <citation type="journal article" date="2019" name="Int. J. Syst. Evol. Microbiol.">
        <title>The Global Catalogue of Microorganisms (GCM) 10K type strain sequencing project: providing services to taxonomists for standard genome sequencing and annotation.</title>
        <authorList>
            <consortium name="The Broad Institute Genomics Platform"/>
            <consortium name="The Broad Institute Genome Sequencing Center for Infectious Disease"/>
            <person name="Wu L."/>
            <person name="Ma J."/>
        </authorList>
    </citation>
    <scope>NUCLEOTIDE SEQUENCE [LARGE SCALE GENOMIC DNA]</scope>
    <source>
        <strain evidence="12">KCTC 42498</strain>
    </source>
</reference>
<evidence type="ECO:0000256" key="5">
    <source>
        <dbReference type="ARBA" id="ARBA00022777"/>
    </source>
</evidence>
<feature type="domain" description="AAA" evidence="10">
    <location>
        <begin position="586"/>
        <end position="723"/>
    </location>
</feature>
<dbReference type="EMBL" id="JBHULU010000021">
    <property type="protein sequence ID" value="MFD2515625.1"/>
    <property type="molecule type" value="Genomic_DNA"/>
</dbReference>
<keyword evidence="9" id="KW-1133">Transmembrane helix</keyword>
<keyword evidence="4" id="KW-0547">Nucleotide-binding</keyword>
<protein>
    <recommendedName>
        <fullName evidence="2">non-specific protein-tyrosine kinase</fullName>
        <ecNumber evidence="2">2.7.10.2</ecNumber>
    </recommendedName>
</protein>
<evidence type="ECO:0000256" key="6">
    <source>
        <dbReference type="ARBA" id="ARBA00022840"/>
    </source>
</evidence>
<dbReference type="InterPro" id="IPR050445">
    <property type="entry name" value="Bact_polysacc_biosynth/exp"/>
</dbReference>
<comment type="catalytic activity">
    <reaction evidence="8">
        <text>L-tyrosyl-[protein] + ATP = O-phospho-L-tyrosyl-[protein] + ADP + H(+)</text>
        <dbReference type="Rhea" id="RHEA:10596"/>
        <dbReference type="Rhea" id="RHEA-COMP:10136"/>
        <dbReference type="Rhea" id="RHEA-COMP:20101"/>
        <dbReference type="ChEBI" id="CHEBI:15378"/>
        <dbReference type="ChEBI" id="CHEBI:30616"/>
        <dbReference type="ChEBI" id="CHEBI:46858"/>
        <dbReference type="ChEBI" id="CHEBI:61978"/>
        <dbReference type="ChEBI" id="CHEBI:456216"/>
        <dbReference type="EC" id="2.7.10.2"/>
    </reaction>
</comment>
<dbReference type="Gene3D" id="3.40.50.300">
    <property type="entry name" value="P-loop containing nucleotide triphosphate hydrolases"/>
    <property type="match status" value="1"/>
</dbReference>
<keyword evidence="12" id="KW-1185">Reference proteome</keyword>
<keyword evidence="5" id="KW-0418">Kinase</keyword>
<keyword evidence="9" id="KW-0812">Transmembrane</keyword>
<comment type="similarity">
    <text evidence="1">Belongs to the CpsD/CapB family.</text>
</comment>
<evidence type="ECO:0000313" key="11">
    <source>
        <dbReference type="EMBL" id="MFD2515625.1"/>
    </source>
</evidence>
<keyword evidence="3" id="KW-0808">Transferase</keyword>
<organism evidence="11 12">
    <name type="scientific">Pontibacter locisalis</name>
    <dbReference type="NCBI Taxonomy" id="1719035"/>
    <lineage>
        <taxon>Bacteria</taxon>
        <taxon>Pseudomonadati</taxon>
        <taxon>Bacteroidota</taxon>
        <taxon>Cytophagia</taxon>
        <taxon>Cytophagales</taxon>
        <taxon>Hymenobacteraceae</taxon>
        <taxon>Pontibacter</taxon>
    </lineage>
</organism>
<keyword evidence="7" id="KW-0829">Tyrosine-protein kinase</keyword>
<dbReference type="Proteomes" id="UP001597544">
    <property type="component" value="Unassembled WGS sequence"/>
</dbReference>
<evidence type="ECO:0000256" key="3">
    <source>
        <dbReference type="ARBA" id="ARBA00022679"/>
    </source>
</evidence>
<dbReference type="InterPro" id="IPR025669">
    <property type="entry name" value="AAA_dom"/>
</dbReference>
<dbReference type="RefSeq" id="WP_377510729.1">
    <property type="nucleotide sequence ID" value="NZ_JBHULU010000021.1"/>
</dbReference>
<sequence>MEKKHAIKEPGLDIQKLLNKALMHWYFIAASVLISLVGAFLVNRYTIPQFEVQSTVMISRPVDEGATATAILYGSEVFKGSKSFQNEIMLLKTKALAAKTLQKLNFGVSYYQQGNVKLTETYNTSPIQVVVDSATVNFPYGVLFKVDFANDNSFKISTENPGWKPLFDNKLFVTGNTYNINGFFFTVKSNGEGLAAYQNEILFIVNDPEQLAGYYASALDVSPLPGGASVMAMKLNGPTPAKDMDFLNAHMRTYDENNLAIKNTNAVNTLNFIDSQLAEISDSLAIIENRLEMLKKNNSSLTAGNIAAGAASGALEAIQSDRASILTNDKYYKYLKNYIVKGMELEHVVVPSSLGINDPILNGLIAELITLQSEINVLQKNEVQANPRLINQIKLKQDALAVLKGNILESLASIKATNDMAIKELDQKIAKTLSELRRIPAEERKMLNVKRLFDISEGLYVFLMEKRAEAGIAKAANASDVTILSDAYVARQIAPNSSKNYFTAFLLGLAIPLGLIFLKEFFNNKITTVEDLKVYTTIPVLGMVGHNSRDSSNLINQSPRSALAEAFRTVRSNLKFMVDTPAEEGKIIVITSSVSGEGKTFSAKNLAYILAISGERTLLVNADMRKPNNNVDFGVNSNHGLSNYLAGHTSIEDVIHTTIQEHLYILPSGEIPPNPSELLLSQRMNVLVQQLKSSFDYIIVDTPPVGILSDGMELMQIADASIYMVRQDYTLKSFLMNIQQQYEAGKIKNTAILFNDVDYKKLNYGYGYGYGYGYYAEDQELQPWWKRLTKV</sequence>
<dbReference type="EC" id="2.7.10.2" evidence="2"/>
<keyword evidence="9" id="KW-0472">Membrane</keyword>
<name>A0ABW5IQG9_9BACT</name>
<dbReference type="PANTHER" id="PTHR32309:SF13">
    <property type="entry name" value="FERRIC ENTEROBACTIN TRANSPORT PROTEIN FEPE"/>
    <property type="match status" value="1"/>
</dbReference>
<evidence type="ECO:0000256" key="4">
    <source>
        <dbReference type="ARBA" id="ARBA00022741"/>
    </source>
</evidence>
<dbReference type="NCBIfam" id="TIGR01007">
    <property type="entry name" value="eps_fam"/>
    <property type="match status" value="1"/>
</dbReference>
<dbReference type="Pfam" id="PF13614">
    <property type="entry name" value="AAA_31"/>
    <property type="match status" value="1"/>
</dbReference>
<evidence type="ECO:0000256" key="7">
    <source>
        <dbReference type="ARBA" id="ARBA00023137"/>
    </source>
</evidence>
<evidence type="ECO:0000256" key="1">
    <source>
        <dbReference type="ARBA" id="ARBA00007316"/>
    </source>
</evidence>
<dbReference type="InterPro" id="IPR027417">
    <property type="entry name" value="P-loop_NTPase"/>
</dbReference>
<dbReference type="SUPFAM" id="SSF52540">
    <property type="entry name" value="P-loop containing nucleoside triphosphate hydrolases"/>
    <property type="match status" value="1"/>
</dbReference>
<keyword evidence="6" id="KW-0067">ATP-binding</keyword>
<evidence type="ECO:0000259" key="10">
    <source>
        <dbReference type="Pfam" id="PF13614"/>
    </source>
</evidence>
<evidence type="ECO:0000313" key="12">
    <source>
        <dbReference type="Proteomes" id="UP001597544"/>
    </source>
</evidence>
<feature type="transmembrane region" description="Helical" evidence="9">
    <location>
        <begin position="21"/>
        <end position="42"/>
    </location>
</feature>
<dbReference type="PANTHER" id="PTHR32309">
    <property type="entry name" value="TYROSINE-PROTEIN KINASE"/>
    <property type="match status" value="1"/>
</dbReference>
<evidence type="ECO:0000256" key="8">
    <source>
        <dbReference type="ARBA" id="ARBA00051245"/>
    </source>
</evidence>
<evidence type="ECO:0000256" key="2">
    <source>
        <dbReference type="ARBA" id="ARBA00011903"/>
    </source>
</evidence>
<proteinExistence type="inferred from homology"/>
<dbReference type="InterPro" id="IPR005702">
    <property type="entry name" value="Wzc-like_C"/>
</dbReference>